<proteinExistence type="predicted"/>
<dbReference type="PANTHER" id="PTHR42781">
    <property type="entry name" value="SPERMIDINE/PUTRESCINE IMPORT ATP-BINDING PROTEIN POTA"/>
    <property type="match status" value="1"/>
</dbReference>
<feature type="domain" description="ABC transporter" evidence="4">
    <location>
        <begin position="38"/>
        <end position="271"/>
    </location>
</feature>
<dbReference type="PROSITE" id="PS50893">
    <property type="entry name" value="ABC_TRANSPORTER_2"/>
    <property type="match status" value="1"/>
</dbReference>
<dbReference type="AlphaFoldDB" id="A0A518EM35"/>
<dbReference type="Gene3D" id="3.40.50.300">
    <property type="entry name" value="P-loop containing nucleotide triphosphate hydrolases"/>
    <property type="match status" value="1"/>
</dbReference>
<dbReference type="InterPro" id="IPR050093">
    <property type="entry name" value="ABC_SmlMolc_Importer"/>
</dbReference>
<keyword evidence="2" id="KW-0547">Nucleotide-binding</keyword>
<reference evidence="5 6" key="1">
    <citation type="submission" date="2019-02" db="EMBL/GenBank/DDBJ databases">
        <title>Deep-cultivation of Planctomycetes and their phenomic and genomic characterization uncovers novel biology.</title>
        <authorList>
            <person name="Wiegand S."/>
            <person name="Jogler M."/>
            <person name="Boedeker C."/>
            <person name="Pinto D."/>
            <person name="Vollmers J."/>
            <person name="Rivas-Marin E."/>
            <person name="Kohn T."/>
            <person name="Peeters S.H."/>
            <person name="Heuer A."/>
            <person name="Rast P."/>
            <person name="Oberbeckmann S."/>
            <person name="Bunk B."/>
            <person name="Jeske O."/>
            <person name="Meyerdierks A."/>
            <person name="Storesund J.E."/>
            <person name="Kallscheuer N."/>
            <person name="Luecker S."/>
            <person name="Lage O.M."/>
            <person name="Pohl T."/>
            <person name="Merkel B.J."/>
            <person name="Hornburger P."/>
            <person name="Mueller R.-W."/>
            <person name="Bruemmer F."/>
            <person name="Labrenz M."/>
            <person name="Spormann A.M."/>
            <person name="Op den Camp H."/>
            <person name="Overmann J."/>
            <person name="Amann R."/>
            <person name="Jetten M.S.M."/>
            <person name="Mascher T."/>
            <person name="Medema M.H."/>
            <person name="Devos D.P."/>
            <person name="Kaster A.-K."/>
            <person name="Ovreas L."/>
            <person name="Rohde M."/>
            <person name="Galperin M.Y."/>
            <person name="Jogler C."/>
        </authorList>
    </citation>
    <scope>NUCLEOTIDE SEQUENCE [LARGE SCALE GENOMIC DNA]</scope>
    <source>
        <strain evidence="5 6">Poly30</strain>
    </source>
</reference>
<dbReference type="FunFam" id="3.40.50.300:FF:000425">
    <property type="entry name" value="Probable ABC transporter, ATP-binding subunit"/>
    <property type="match status" value="1"/>
</dbReference>
<dbReference type="GO" id="GO:0015697">
    <property type="term" value="P:quaternary ammonium group transport"/>
    <property type="evidence" value="ECO:0007669"/>
    <property type="project" value="UniProtKB-ARBA"/>
</dbReference>
<evidence type="ECO:0000313" key="6">
    <source>
        <dbReference type="Proteomes" id="UP000320390"/>
    </source>
</evidence>
<dbReference type="InterPro" id="IPR003439">
    <property type="entry name" value="ABC_transporter-like_ATP-bd"/>
</dbReference>
<dbReference type="GO" id="GO:0005524">
    <property type="term" value="F:ATP binding"/>
    <property type="evidence" value="ECO:0007669"/>
    <property type="project" value="UniProtKB-KW"/>
</dbReference>
<dbReference type="Pfam" id="PF00005">
    <property type="entry name" value="ABC_tran"/>
    <property type="match status" value="1"/>
</dbReference>
<keyword evidence="3 5" id="KW-0067">ATP-binding</keyword>
<evidence type="ECO:0000313" key="5">
    <source>
        <dbReference type="EMBL" id="QDV05148.1"/>
    </source>
</evidence>
<dbReference type="SUPFAM" id="SSF52540">
    <property type="entry name" value="P-loop containing nucleoside triphosphate hydrolases"/>
    <property type="match status" value="1"/>
</dbReference>
<evidence type="ECO:0000256" key="2">
    <source>
        <dbReference type="ARBA" id="ARBA00022741"/>
    </source>
</evidence>
<accession>A0A518EM35</accession>
<evidence type="ECO:0000256" key="1">
    <source>
        <dbReference type="ARBA" id="ARBA00022448"/>
    </source>
</evidence>
<dbReference type="Proteomes" id="UP000320390">
    <property type="component" value="Chromosome"/>
</dbReference>
<sequence>MCAVTERSHPTFLRDRYNEASRRLRVAGSVHYPRHSVISLKKVAKSFGDAAAVEDLDLEIAAQETTVLIGPSGCGKSTLLRMMLGLLPPTSGQVCFQGEPVTPLTSASLRQRLGYVIQGGGLFPHLTAEGNVTLLARHLGRDADWIQARVVELANTARLDEALLQRYPLEMSGGQQQRVALMRALMLDPDVLLLDEPLGALDPIVRAELQEDLRHAFRSLGKTVVLVTHDLMEARYFADSIVLMQAGRMLQIGTYEDLVERPAAPFVTRFVSAQRPAFASGASA</sequence>
<organism evidence="5 6">
    <name type="scientific">Saltatorellus ferox</name>
    <dbReference type="NCBI Taxonomy" id="2528018"/>
    <lineage>
        <taxon>Bacteria</taxon>
        <taxon>Pseudomonadati</taxon>
        <taxon>Planctomycetota</taxon>
        <taxon>Planctomycetia</taxon>
        <taxon>Planctomycetia incertae sedis</taxon>
        <taxon>Saltatorellus</taxon>
    </lineage>
</organism>
<dbReference type="EMBL" id="CP036434">
    <property type="protein sequence ID" value="QDV05148.1"/>
    <property type="molecule type" value="Genomic_DNA"/>
</dbReference>
<name>A0A518EM35_9BACT</name>
<keyword evidence="1" id="KW-0813">Transport</keyword>
<dbReference type="InterPro" id="IPR027417">
    <property type="entry name" value="P-loop_NTPase"/>
</dbReference>
<gene>
    <name evidence="5" type="primary">opuCA</name>
    <name evidence="5" type="ORF">Poly30_06430</name>
</gene>
<dbReference type="PANTHER" id="PTHR42781:SF4">
    <property type="entry name" value="SPERMIDINE_PUTRESCINE IMPORT ATP-BINDING PROTEIN POTA"/>
    <property type="match status" value="1"/>
</dbReference>
<dbReference type="InterPro" id="IPR003593">
    <property type="entry name" value="AAA+_ATPase"/>
</dbReference>
<keyword evidence="6" id="KW-1185">Reference proteome</keyword>
<protein>
    <submittedName>
        <fullName evidence="5">Glycine betaine/carnitine/choline transport ATP-binding protein OpuCA</fullName>
    </submittedName>
</protein>
<dbReference type="SMART" id="SM00382">
    <property type="entry name" value="AAA"/>
    <property type="match status" value="1"/>
</dbReference>
<dbReference type="GO" id="GO:0016887">
    <property type="term" value="F:ATP hydrolysis activity"/>
    <property type="evidence" value="ECO:0007669"/>
    <property type="project" value="InterPro"/>
</dbReference>
<evidence type="ECO:0000256" key="3">
    <source>
        <dbReference type="ARBA" id="ARBA00022840"/>
    </source>
</evidence>
<evidence type="ECO:0000259" key="4">
    <source>
        <dbReference type="PROSITE" id="PS50893"/>
    </source>
</evidence>